<evidence type="ECO:0000256" key="1">
    <source>
        <dbReference type="SAM" id="MobiDB-lite"/>
    </source>
</evidence>
<reference evidence="2 3" key="1">
    <citation type="submission" date="2017-03" db="EMBL/GenBank/DDBJ databases">
        <title>Genome Survey of Euroglyphus maynei.</title>
        <authorList>
            <person name="Arlian L.G."/>
            <person name="Morgan M.S."/>
            <person name="Rider S.D."/>
        </authorList>
    </citation>
    <scope>NUCLEOTIDE SEQUENCE [LARGE SCALE GENOMIC DNA]</scope>
    <source>
        <strain evidence="2">Arlian Lab</strain>
        <tissue evidence="2">Whole body</tissue>
    </source>
</reference>
<dbReference type="EMBL" id="MUJZ01013511">
    <property type="protein sequence ID" value="OTF81455.1"/>
    <property type="molecule type" value="Genomic_DNA"/>
</dbReference>
<feature type="region of interest" description="Disordered" evidence="1">
    <location>
        <begin position="64"/>
        <end position="83"/>
    </location>
</feature>
<proteinExistence type="predicted"/>
<feature type="region of interest" description="Disordered" evidence="1">
    <location>
        <begin position="121"/>
        <end position="203"/>
    </location>
</feature>
<organism evidence="2 3">
    <name type="scientific">Euroglyphus maynei</name>
    <name type="common">Mayne's house dust mite</name>
    <dbReference type="NCBI Taxonomy" id="6958"/>
    <lineage>
        <taxon>Eukaryota</taxon>
        <taxon>Metazoa</taxon>
        <taxon>Ecdysozoa</taxon>
        <taxon>Arthropoda</taxon>
        <taxon>Chelicerata</taxon>
        <taxon>Arachnida</taxon>
        <taxon>Acari</taxon>
        <taxon>Acariformes</taxon>
        <taxon>Sarcoptiformes</taxon>
        <taxon>Astigmata</taxon>
        <taxon>Psoroptidia</taxon>
        <taxon>Analgoidea</taxon>
        <taxon>Pyroglyphidae</taxon>
        <taxon>Pyroglyphinae</taxon>
        <taxon>Euroglyphus</taxon>
    </lineage>
</organism>
<sequence length="216" mass="24216">FAQNAAAVPGSIANTLKQPGEHYYSQQSQSTDPNQAFIEQQFRQHQLRQEAKMEEIREELRRREDRIQQQQQQLHGGSHTMSRGVSMSNSAIAPHVLMTANAANSLRPRFTSQQSLTYNGQSLAQPSQSSLNGYRSNNGPFGSSIRSNPPPPAPKPMRSMALNSNNNNNNAIQHSQQPNYRYGPSGYPPLTEAKSLSPSPWEREEKEKVIIINLYD</sequence>
<keyword evidence="3" id="KW-1185">Reference proteome</keyword>
<gene>
    <name evidence="2" type="ORF">BLA29_010063</name>
</gene>
<dbReference type="AlphaFoldDB" id="A0A1Y3BQL4"/>
<feature type="non-terminal residue" evidence="2">
    <location>
        <position position="1"/>
    </location>
</feature>
<name>A0A1Y3BQL4_EURMA</name>
<dbReference type="Proteomes" id="UP000194236">
    <property type="component" value="Unassembled WGS sequence"/>
</dbReference>
<evidence type="ECO:0000313" key="2">
    <source>
        <dbReference type="EMBL" id="OTF81455.1"/>
    </source>
</evidence>
<protein>
    <submittedName>
        <fullName evidence="2">Uncharacterized protein</fullName>
    </submittedName>
</protein>
<evidence type="ECO:0000313" key="3">
    <source>
        <dbReference type="Proteomes" id="UP000194236"/>
    </source>
</evidence>
<feature type="compositionally biased region" description="Polar residues" evidence="1">
    <location>
        <begin position="121"/>
        <end position="147"/>
    </location>
</feature>
<comment type="caution">
    <text evidence="2">The sequence shown here is derived from an EMBL/GenBank/DDBJ whole genome shotgun (WGS) entry which is preliminary data.</text>
</comment>
<accession>A0A1Y3BQL4</accession>